<accession>A0AAV1VQF0</accession>
<comment type="caution">
    <text evidence="2">The sequence shown here is derived from an EMBL/GenBank/DDBJ whole genome shotgun (WGS) entry which is preliminary data.</text>
</comment>
<feature type="region of interest" description="Disordered" evidence="1">
    <location>
        <begin position="1"/>
        <end position="77"/>
    </location>
</feature>
<dbReference type="AlphaFoldDB" id="A0AAV1VQF0"/>
<keyword evidence="3" id="KW-1185">Reference proteome</keyword>
<reference evidence="2 3" key="1">
    <citation type="submission" date="2024-03" db="EMBL/GenBank/DDBJ databases">
        <authorList>
            <person name="Martinez-Hernandez J."/>
        </authorList>
    </citation>
    <scope>NUCLEOTIDE SEQUENCE [LARGE SCALE GENOMIC DNA]</scope>
</reference>
<dbReference type="Proteomes" id="UP001497480">
    <property type="component" value="Unassembled WGS sequence"/>
</dbReference>
<name>A0AAV1VQF0_LUPLU</name>
<organism evidence="2 3">
    <name type="scientific">Lupinus luteus</name>
    <name type="common">European yellow lupine</name>
    <dbReference type="NCBI Taxonomy" id="3873"/>
    <lineage>
        <taxon>Eukaryota</taxon>
        <taxon>Viridiplantae</taxon>
        <taxon>Streptophyta</taxon>
        <taxon>Embryophyta</taxon>
        <taxon>Tracheophyta</taxon>
        <taxon>Spermatophyta</taxon>
        <taxon>Magnoliopsida</taxon>
        <taxon>eudicotyledons</taxon>
        <taxon>Gunneridae</taxon>
        <taxon>Pentapetalae</taxon>
        <taxon>rosids</taxon>
        <taxon>fabids</taxon>
        <taxon>Fabales</taxon>
        <taxon>Fabaceae</taxon>
        <taxon>Papilionoideae</taxon>
        <taxon>50 kb inversion clade</taxon>
        <taxon>genistoids sensu lato</taxon>
        <taxon>core genistoids</taxon>
        <taxon>Genisteae</taxon>
        <taxon>Lupinus</taxon>
    </lineage>
</organism>
<evidence type="ECO:0000313" key="2">
    <source>
        <dbReference type="EMBL" id="CAL0299225.1"/>
    </source>
</evidence>
<protein>
    <submittedName>
        <fullName evidence="2">Uncharacterized protein</fullName>
    </submittedName>
</protein>
<sequence length="229" mass="25142">MADSTSQIGDAGEGDKKTTTTNGRKGPQRVTGGNSQKESGNPSKRKTHNDITIMRPKARGKEVGDHPKRAREDPTPINFSLIEPPLLKSAFNVEDSQSISRLHVKESSQQFGEIKNLARKKEGSGSFMQKNKHVREEYLCESGIFMAEQHVQKGEQVYMQVGNPLVHEASMSHMTHGEVDLLSRGNETSLVHSEGIKILGASNMDFVPETQGIGTTKKGECDIQMLMGP</sequence>
<feature type="compositionally biased region" description="Polar residues" evidence="1">
    <location>
        <begin position="31"/>
        <end position="42"/>
    </location>
</feature>
<proteinExistence type="predicted"/>
<feature type="compositionally biased region" description="Basic and acidic residues" evidence="1">
    <location>
        <begin position="59"/>
        <end position="74"/>
    </location>
</feature>
<evidence type="ECO:0000313" key="3">
    <source>
        <dbReference type="Proteomes" id="UP001497480"/>
    </source>
</evidence>
<gene>
    <name evidence="2" type="ORF">LLUT_LOCUS285</name>
</gene>
<dbReference type="EMBL" id="CAXHTB010000001">
    <property type="protein sequence ID" value="CAL0299225.1"/>
    <property type="molecule type" value="Genomic_DNA"/>
</dbReference>
<evidence type="ECO:0000256" key="1">
    <source>
        <dbReference type="SAM" id="MobiDB-lite"/>
    </source>
</evidence>